<evidence type="ECO:0000313" key="2">
    <source>
        <dbReference type="Proteomes" id="UP000198926"/>
    </source>
</evidence>
<proteinExistence type="predicted"/>
<evidence type="ECO:0000313" key="1">
    <source>
        <dbReference type="EMBL" id="SFS15320.1"/>
    </source>
</evidence>
<dbReference type="EMBL" id="FOZM01000001">
    <property type="protein sequence ID" value="SFS15320.1"/>
    <property type="molecule type" value="Genomic_DNA"/>
</dbReference>
<reference evidence="1 2" key="1">
    <citation type="submission" date="2016-10" db="EMBL/GenBank/DDBJ databases">
        <authorList>
            <person name="de Groot N.N."/>
        </authorList>
    </citation>
    <scope>NUCLEOTIDE SEQUENCE [LARGE SCALE GENOMIC DNA]</scope>
    <source>
        <strain evidence="1 2">DSM 29433</strain>
    </source>
</reference>
<sequence>MIVYSHRFSGVLQQLVIELGLDMILTDENSPVSLADNEAMLSEVAAGMGVEMKKIAAANGSVLFKFQRMQ</sequence>
<dbReference type="AlphaFoldDB" id="A0A1I6MHW6"/>
<gene>
    <name evidence="1" type="ORF">SAMN05444714_1840</name>
</gene>
<protein>
    <submittedName>
        <fullName evidence="1">Uncharacterized protein</fullName>
    </submittedName>
</protein>
<keyword evidence="2" id="KW-1185">Reference proteome</keyword>
<dbReference type="STRING" id="1123755.SAMN05444714_1840"/>
<name>A0A1I6MHW6_9RHOB</name>
<organism evidence="1 2">
    <name type="scientific">Yoonia litorea</name>
    <dbReference type="NCBI Taxonomy" id="1123755"/>
    <lineage>
        <taxon>Bacteria</taxon>
        <taxon>Pseudomonadati</taxon>
        <taxon>Pseudomonadota</taxon>
        <taxon>Alphaproteobacteria</taxon>
        <taxon>Rhodobacterales</taxon>
        <taxon>Paracoccaceae</taxon>
        <taxon>Yoonia</taxon>
    </lineage>
</organism>
<accession>A0A1I6MHW6</accession>
<dbReference type="Proteomes" id="UP000198926">
    <property type="component" value="Unassembled WGS sequence"/>
</dbReference>
<dbReference type="RefSeq" id="WP_090206710.1">
    <property type="nucleotide sequence ID" value="NZ_FOZM01000001.1"/>
</dbReference>
<dbReference type="OrthoDB" id="7867020at2"/>